<evidence type="ECO:0000313" key="1">
    <source>
        <dbReference type="EMBL" id="PTB55785.1"/>
    </source>
</evidence>
<protein>
    <submittedName>
        <fullName evidence="1">Uncharacterized protein</fullName>
    </submittedName>
</protein>
<keyword evidence="2" id="KW-1185">Reference proteome</keyword>
<dbReference type="AlphaFoldDB" id="A0A2T4AFB2"/>
<dbReference type="Proteomes" id="UP000241690">
    <property type="component" value="Unassembled WGS sequence"/>
</dbReference>
<gene>
    <name evidence="1" type="ORF">M431DRAFT_408943</name>
</gene>
<sequence>MCQAREIMDGGRGQPIPLVAAAEYYPGQAHFKGPEADVRMAESCVKTAVCAQETDEPTSLSSKERCTIGSVERFEGRVRRREALHIPRAQTKVLRHRSCVHNMRGLYLTSTSSPFVHRGGIAAALCPSLAATTPQPAYRHIQPRCMYGLLFSMVSMRTNILQAVALYPQLEQASPPCWG</sequence>
<organism evidence="1 2">
    <name type="scientific">Trichoderma harzianum CBS 226.95</name>
    <dbReference type="NCBI Taxonomy" id="983964"/>
    <lineage>
        <taxon>Eukaryota</taxon>
        <taxon>Fungi</taxon>
        <taxon>Dikarya</taxon>
        <taxon>Ascomycota</taxon>
        <taxon>Pezizomycotina</taxon>
        <taxon>Sordariomycetes</taxon>
        <taxon>Hypocreomycetidae</taxon>
        <taxon>Hypocreales</taxon>
        <taxon>Hypocreaceae</taxon>
        <taxon>Trichoderma</taxon>
    </lineage>
</organism>
<evidence type="ECO:0000313" key="2">
    <source>
        <dbReference type="Proteomes" id="UP000241690"/>
    </source>
</evidence>
<name>A0A2T4AFB2_TRIHA</name>
<dbReference type="GeneID" id="36623493"/>
<accession>A0A2T4AFB2</accession>
<dbReference type="EMBL" id="KZ679679">
    <property type="protein sequence ID" value="PTB55785.1"/>
    <property type="molecule type" value="Genomic_DNA"/>
</dbReference>
<dbReference type="RefSeq" id="XP_024775462.1">
    <property type="nucleotide sequence ID" value="XM_024914927.1"/>
</dbReference>
<proteinExistence type="predicted"/>
<reference evidence="1 2" key="1">
    <citation type="submission" date="2016-07" db="EMBL/GenBank/DDBJ databases">
        <title>Multiple horizontal gene transfer events from other fungi enriched the ability of initially mycotrophic Trichoderma (Ascomycota) to feed on dead plant biomass.</title>
        <authorList>
            <consortium name="DOE Joint Genome Institute"/>
            <person name="Aerts A."/>
            <person name="Atanasova L."/>
            <person name="Chenthamara K."/>
            <person name="Zhang J."/>
            <person name="Grujic M."/>
            <person name="Henrissat B."/>
            <person name="Kuo A."/>
            <person name="Salamov A."/>
            <person name="Lipzen A."/>
            <person name="Labutti K."/>
            <person name="Barry K."/>
            <person name="Miao Y."/>
            <person name="Rahimi M.J."/>
            <person name="Shen Q."/>
            <person name="Grigoriev I.V."/>
            <person name="Kubicek C.P."/>
            <person name="Druzhinina I.S."/>
        </authorList>
    </citation>
    <scope>NUCLEOTIDE SEQUENCE [LARGE SCALE GENOMIC DNA]</scope>
    <source>
        <strain evidence="1 2">CBS 226.95</strain>
    </source>
</reference>